<evidence type="ECO:0000313" key="4">
    <source>
        <dbReference type="EMBL" id="TDT50950.1"/>
    </source>
</evidence>
<dbReference type="PANTHER" id="PTHR33393:SF12">
    <property type="entry name" value="CAPSULE BIOSYNTHESIS PROTEIN CAPA"/>
    <property type="match status" value="1"/>
</dbReference>
<organism evidence="4 5">
    <name type="scientific">Fonticella tunisiensis</name>
    <dbReference type="NCBI Taxonomy" id="1096341"/>
    <lineage>
        <taxon>Bacteria</taxon>
        <taxon>Bacillati</taxon>
        <taxon>Bacillota</taxon>
        <taxon>Clostridia</taxon>
        <taxon>Eubacteriales</taxon>
        <taxon>Clostridiaceae</taxon>
        <taxon>Fonticella</taxon>
    </lineage>
</organism>
<evidence type="ECO:0000256" key="1">
    <source>
        <dbReference type="ARBA" id="ARBA00005662"/>
    </source>
</evidence>
<dbReference type="SUPFAM" id="SSF56300">
    <property type="entry name" value="Metallo-dependent phosphatases"/>
    <property type="match status" value="1"/>
</dbReference>
<protein>
    <submittedName>
        <fullName evidence="4">Poly-gamma-glutamate synthesis protein (Capsule biosynthesis protein)</fullName>
    </submittedName>
</protein>
<sequence>MKKTVSLFLSILLLIYLSACSATNNTPGKSSDMSGSGQEKDIVKEEPVRREITILTAGDIMFHNPQIKAAYTGKTYNFKPSFEEIKPIIEKADIAIGNFETTINPDKKPSGYPTFNAPVEVLDAIKYAGFDVLTTANNHAMDTGTKGLLNTVEAIKEHGMIPVGTGKKDDDKFAIVEKNGVNVAILSYTYGTNGIKAPDGMVNLIDKDKIKSDIERVKNRSDFVLVMLHTGTEYIRKVEDFQYALFREIADMGADAVIGGHPHVARKSEVYSSNGRNVFISYSMGNFISNQTAKYTDIGTMVELRVVKTDTAKIEDARVIPVYRSIIKQGGRTIHQVLPAENIDKYSDKVPVSRRSYVKQVYGELTDIKDIEVFKNR</sequence>
<feature type="signal peptide" evidence="2">
    <location>
        <begin position="1"/>
        <end position="21"/>
    </location>
</feature>
<dbReference type="InterPro" id="IPR019079">
    <property type="entry name" value="Capsule_synth_CapA"/>
</dbReference>
<dbReference type="EMBL" id="SOAZ01000023">
    <property type="protein sequence ID" value="TDT50950.1"/>
    <property type="molecule type" value="Genomic_DNA"/>
</dbReference>
<dbReference type="Proteomes" id="UP000295325">
    <property type="component" value="Unassembled WGS sequence"/>
</dbReference>
<dbReference type="InterPro" id="IPR029052">
    <property type="entry name" value="Metallo-depent_PP-like"/>
</dbReference>
<dbReference type="RefSeq" id="WP_133628938.1">
    <property type="nucleotide sequence ID" value="NZ_SOAZ01000023.1"/>
</dbReference>
<feature type="chain" id="PRO_5020605710" evidence="2">
    <location>
        <begin position="22"/>
        <end position="377"/>
    </location>
</feature>
<accession>A0A4R7K9U6</accession>
<comment type="caution">
    <text evidence="4">The sequence shown here is derived from an EMBL/GenBank/DDBJ whole genome shotgun (WGS) entry which is preliminary data.</text>
</comment>
<name>A0A4R7K9U6_9CLOT</name>
<dbReference type="OrthoDB" id="9810906at2"/>
<keyword evidence="2" id="KW-0732">Signal</keyword>
<evidence type="ECO:0000256" key="2">
    <source>
        <dbReference type="SAM" id="SignalP"/>
    </source>
</evidence>
<feature type="domain" description="Capsule synthesis protein CapA" evidence="3">
    <location>
        <begin position="53"/>
        <end position="291"/>
    </location>
</feature>
<dbReference type="Pfam" id="PF09587">
    <property type="entry name" value="PGA_cap"/>
    <property type="match status" value="1"/>
</dbReference>
<dbReference type="AlphaFoldDB" id="A0A4R7K9U6"/>
<dbReference type="Gene3D" id="3.60.21.10">
    <property type="match status" value="1"/>
</dbReference>
<dbReference type="CDD" id="cd07381">
    <property type="entry name" value="MPP_CapA"/>
    <property type="match status" value="1"/>
</dbReference>
<keyword evidence="5" id="KW-1185">Reference proteome</keyword>
<dbReference type="PANTHER" id="PTHR33393">
    <property type="entry name" value="POLYGLUTAMINE SYNTHESIS ACCESSORY PROTEIN RV0574C-RELATED"/>
    <property type="match status" value="1"/>
</dbReference>
<reference evidence="4 5" key="1">
    <citation type="submission" date="2019-03" db="EMBL/GenBank/DDBJ databases">
        <title>Genomic Encyclopedia of Type Strains, Phase IV (KMG-IV): sequencing the most valuable type-strain genomes for metagenomic binning, comparative biology and taxonomic classification.</title>
        <authorList>
            <person name="Goeker M."/>
        </authorList>
    </citation>
    <scope>NUCLEOTIDE SEQUENCE [LARGE SCALE GENOMIC DNA]</scope>
    <source>
        <strain evidence="4 5">DSM 24455</strain>
    </source>
</reference>
<gene>
    <name evidence="4" type="ORF">EDD71_12346</name>
</gene>
<dbReference type="SMART" id="SM00854">
    <property type="entry name" value="PGA_cap"/>
    <property type="match status" value="1"/>
</dbReference>
<proteinExistence type="inferred from homology"/>
<evidence type="ECO:0000259" key="3">
    <source>
        <dbReference type="SMART" id="SM00854"/>
    </source>
</evidence>
<comment type="similarity">
    <text evidence="1">Belongs to the CapA family.</text>
</comment>
<evidence type="ECO:0000313" key="5">
    <source>
        <dbReference type="Proteomes" id="UP000295325"/>
    </source>
</evidence>
<dbReference type="InterPro" id="IPR052169">
    <property type="entry name" value="CW_Biosynth-Accessory"/>
</dbReference>